<comment type="caution">
    <text evidence="2">The sequence shown here is derived from an EMBL/GenBank/DDBJ whole genome shotgun (WGS) entry which is preliminary data.</text>
</comment>
<feature type="compositionally biased region" description="Low complexity" evidence="1">
    <location>
        <begin position="14"/>
        <end position="23"/>
    </location>
</feature>
<evidence type="ECO:0000313" key="2">
    <source>
        <dbReference type="EMBL" id="PLW21253.1"/>
    </source>
</evidence>
<feature type="compositionally biased region" description="Pro residues" evidence="1">
    <location>
        <begin position="501"/>
        <end position="514"/>
    </location>
</feature>
<sequence>MSFKPSKKQLAKRAAAAPTITPTIPSPSEDPPDRPRKSFFSFKAASSKRSTSRPAPNHEPSQNSGTVQFPVGSEKNLPVETHPPFKLDIPARNIRSSLLFSQQFDFNKVGIQNEPLHHDPSPTPLPSDTLSRPLRPAGRPASWMMMKDGSFAPPAKAQAQSRLKPAECSPESFYTGHRGMLNRLETSDTEVPLHDSPQPASRNPPPGAIRQPQQESFHTGHRGMSNRLETSDKLVPLHGSPQPVSWIRQPGAVRQPQQQPAMLGNVFPDSLQAHPAPPPAVASSAAPARLQPPLPIYSQSNLRPALPPSSPQSVSSTTSPQSSTYSPLAAFLGQANKPIATSAPRNTAAVPASTPHVPRTTPSSSLLSAFLGSPPAPEDSNKIPAASPPMTRLSSNSSILPPKAASNKDTSMALLNVQSTELSSLSSQTPASERFSWVGGSLYEVTPANPPQPTLLSSGPPSPVGISDTTVPKTLDSINATDETPSPKDEPAPELETVAPPAIPDPTPPGPPSSTPYHSGSVPSQSTCHSRQPSSPRTSSMAVDSASSYSSNKPRSVKNGGSRKRSVEKVYLDSSSQHSSSSSDNYSSNAAKDRNSQGTSDLSGVVTDPSSACSNSSSPSTGMLEKYKHRHQNHLESVQDVLQQDESKSEVPEPGNEGEVEKDISNGEISDQVDEEVEPHDETVQQKKVNFEQLASHPNIFRKIISHLDYLDFFSLSQISPEFHEELEDDPRLREIIMKRYLSGFGYRTLPAHLKVGQRTRELVAMDLKDLASFYAGLEFESLELIGYAKQALNRRGLDYRTAKMIRSSTRAYNKLVAYVRALEELDPPPPNQHRSATYRYAGRSDTSVYRAGKAALFKVWVPSADHWMSNEELAECERELWRSQVWSYLKKGDVCWNTAIGDFGNEGKLLFDGRFLRDLLFEFDEVGHLPSWLNMLNFPPSYFHKIISSSTSSPIFYLDLSNFKEEIRSTLRLNEDKIEVASPQARYRVKRWVYQSVIKIPKGHWQGYVVIEVDGTSEHAKDLLRRCGLHDPSKNQPRGESLERRVGPASYGSGRSMTMREELE</sequence>
<feature type="compositionally biased region" description="Polar residues" evidence="1">
    <location>
        <begin position="467"/>
        <end position="484"/>
    </location>
</feature>
<dbReference type="Proteomes" id="UP000235392">
    <property type="component" value="Unassembled WGS sequence"/>
</dbReference>
<feature type="region of interest" description="Disordered" evidence="1">
    <location>
        <begin position="442"/>
        <end position="623"/>
    </location>
</feature>
<feature type="compositionally biased region" description="Low complexity" evidence="1">
    <location>
        <begin position="610"/>
        <end position="620"/>
    </location>
</feature>
<feature type="compositionally biased region" description="Low complexity" evidence="1">
    <location>
        <begin position="311"/>
        <end position="327"/>
    </location>
</feature>
<feature type="compositionally biased region" description="Low complexity" evidence="1">
    <location>
        <begin position="574"/>
        <end position="588"/>
    </location>
</feature>
<feature type="compositionally biased region" description="Basic residues" evidence="1">
    <location>
        <begin position="1"/>
        <end position="11"/>
    </location>
</feature>
<organism evidence="2 3">
    <name type="scientific">Puccinia coronata f. sp. avenae</name>
    <dbReference type="NCBI Taxonomy" id="200324"/>
    <lineage>
        <taxon>Eukaryota</taxon>
        <taxon>Fungi</taxon>
        <taxon>Dikarya</taxon>
        <taxon>Basidiomycota</taxon>
        <taxon>Pucciniomycotina</taxon>
        <taxon>Pucciniomycetes</taxon>
        <taxon>Pucciniales</taxon>
        <taxon>Pucciniaceae</taxon>
        <taxon>Puccinia</taxon>
    </lineage>
</organism>
<proteinExistence type="predicted"/>
<dbReference type="EMBL" id="PGCI01000687">
    <property type="protein sequence ID" value="PLW21253.1"/>
    <property type="molecule type" value="Genomic_DNA"/>
</dbReference>
<feature type="region of interest" description="Disordered" evidence="1">
    <location>
        <begin position="1029"/>
        <end position="1065"/>
    </location>
</feature>
<feature type="region of interest" description="Disordered" evidence="1">
    <location>
        <begin position="188"/>
        <end position="412"/>
    </location>
</feature>
<feature type="region of interest" description="Disordered" evidence="1">
    <location>
        <begin position="112"/>
        <end position="134"/>
    </location>
</feature>
<accession>A0A2N5T6Y2</accession>
<feature type="region of interest" description="Disordered" evidence="1">
    <location>
        <begin position="154"/>
        <end position="175"/>
    </location>
</feature>
<evidence type="ECO:0008006" key="4">
    <source>
        <dbReference type="Google" id="ProtNLM"/>
    </source>
</evidence>
<gene>
    <name evidence="2" type="ORF">PCASD_17595</name>
</gene>
<name>A0A2N5T6Y2_9BASI</name>
<feature type="compositionally biased region" description="Polar residues" evidence="1">
    <location>
        <begin position="517"/>
        <end position="538"/>
    </location>
</feature>
<evidence type="ECO:0000313" key="3">
    <source>
        <dbReference type="Proteomes" id="UP000235392"/>
    </source>
</evidence>
<reference evidence="2 3" key="1">
    <citation type="submission" date="2017-11" db="EMBL/GenBank/DDBJ databases">
        <title>De novo assembly and phasing of dikaryotic genomes from two isolates of Puccinia coronata f. sp. avenae, the causal agent of oat crown rust.</title>
        <authorList>
            <person name="Miller M.E."/>
            <person name="Zhang Y."/>
            <person name="Omidvar V."/>
            <person name="Sperschneider J."/>
            <person name="Schwessinger B."/>
            <person name="Raley C."/>
            <person name="Palmer J.M."/>
            <person name="Garnica D."/>
            <person name="Upadhyaya N."/>
            <person name="Rathjen J."/>
            <person name="Taylor J.M."/>
            <person name="Park R.F."/>
            <person name="Dodds P.N."/>
            <person name="Hirsch C.D."/>
            <person name="Kianian S.F."/>
            <person name="Figueroa M."/>
        </authorList>
    </citation>
    <scope>NUCLEOTIDE SEQUENCE [LARGE SCALE GENOMIC DNA]</scope>
    <source>
        <strain evidence="2">12SD80</strain>
    </source>
</reference>
<protein>
    <recommendedName>
        <fullName evidence="4">F-box domain-containing protein</fullName>
    </recommendedName>
</protein>
<feature type="region of interest" description="Disordered" evidence="1">
    <location>
        <begin position="1"/>
        <end position="84"/>
    </location>
</feature>
<evidence type="ECO:0000256" key="1">
    <source>
        <dbReference type="SAM" id="MobiDB-lite"/>
    </source>
</evidence>
<dbReference type="AlphaFoldDB" id="A0A2N5T6Y2"/>
<feature type="compositionally biased region" description="Low complexity" evidence="1">
    <location>
        <begin position="38"/>
        <end position="55"/>
    </location>
</feature>
<feature type="region of interest" description="Disordered" evidence="1">
    <location>
        <begin position="641"/>
        <end position="664"/>
    </location>
</feature>
<feature type="compositionally biased region" description="Low complexity" evidence="1">
    <location>
        <begin position="539"/>
        <end position="551"/>
    </location>
</feature>